<evidence type="ECO:0000313" key="2">
    <source>
        <dbReference type="Proteomes" id="UP000257109"/>
    </source>
</evidence>
<feature type="non-terminal residue" evidence="1">
    <location>
        <position position="1"/>
    </location>
</feature>
<proteinExistence type="predicted"/>
<dbReference type="Proteomes" id="UP000257109">
    <property type="component" value="Unassembled WGS sequence"/>
</dbReference>
<accession>A0A371IB01</accession>
<dbReference type="AlphaFoldDB" id="A0A371IB01"/>
<reference evidence="1" key="1">
    <citation type="submission" date="2018-05" db="EMBL/GenBank/DDBJ databases">
        <title>Draft genome of Mucuna pruriens seed.</title>
        <authorList>
            <person name="Nnadi N.E."/>
            <person name="Vos R."/>
            <person name="Hasami M.H."/>
            <person name="Devisetty U.K."/>
            <person name="Aguiy J.C."/>
        </authorList>
    </citation>
    <scope>NUCLEOTIDE SEQUENCE [LARGE SCALE GENOMIC DNA]</scope>
    <source>
        <strain evidence="1">JCA_2017</strain>
    </source>
</reference>
<organism evidence="1 2">
    <name type="scientific">Mucuna pruriens</name>
    <name type="common">Velvet bean</name>
    <name type="synonym">Dolichos pruriens</name>
    <dbReference type="NCBI Taxonomy" id="157652"/>
    <lineage>
        <taxon>Eukaryota</taxon>
        <taxon>Viridiplantae</taxon>
        <taxon>Streptophyta</taxon>
        <taxon>Embryophyta</taxon>
        <taxon>Tracheophyta</taxon>
        <taxon>Spermatophyta</taxon>
        <taxon>Magnoliopsida</taxon>
        <taxon>eudicotyledons</taxon>
        <taxon>Gunneridae</taxon>
        <taxon>Pentapetalae</taxon>
        <taxon>rosids</taxon>
        <taxon>fabids</taxon>
        <taxon>Fabales</taxon>
        <taxon>Fabaceae</taxon>
        <taxon>Papilionoideae</taxon>
        <taxon>50 kb inversion clade</taxon>
        <taxon>NPAAA clade</taxon>
        <taxon>indigoferoid/millettioid clade</taxon>
        <taxon>Phaseoleae</taxon>
        <taxon>Mucuna</taxon>
    </lineage>
</organism>
<name>A0A371IB01_MUCPR</name>
<gene>
    <name evidence="1" type="ORF">CR513_03048</name>
</gene>
<comment type="caution">
    <text evidence="1">The sequence shown here is derived from an EMBL/GenBank/DDBJ whole genome shotgun (WGS) entry which is preliminary data.</text>
</comment>
<dbReference type="EMBL" id="QJKJ01000515">
    <property type="protein sequence ID" value="RDY12189.1"/>
    <property type="molecule type" value="Genomic_DNA"/>
</dbReference>
<protein>
    <submittedName>
        <fullName evidence="1">Uncharacterized protein</fullName>
    </submittedName>
</protein>
<sequence length="106" mass="11765">MSNRYQTLMQVLDKYKALMKVMQVLEKYLDVSAKQVLDFGVGVEQVPNLDVNDIGCHRVITFSYSRCSSSNSTSHGTHFGPKASPIVLVGGDDEIEKLTLKEKLAT</sequence>
<evidence type="ECO:0000313" key="1">
    <source>
        <dbReference type="EMBL" id="RDY12189.1"/>
    </source>
</evidence>
<keyword evidence="2" id="KW-1185">Reference proteome</keyword>